<evidence type="ECO:0000313" key="1">
    <source>
        <dbReference type="EMBL" id="GAA3645120.1"/>
    </source>
</evidence>
<sequence length="246" mass="25758">MVHPTTEPAQVTAVRMLLAGPPNRCPHPAPLAIARGGVVALVRGTDPISQEVECGLRTLAEGAGIDLLDVVPAPEFGRTPPARRVKLVVAATPAASFAAQRCAAAWNAPVILPGRINPDESLRLLLRPEPALTVEFGDGRTCTVVQAAYFTGSVHCATTSGAFTCEACELAISPIPGGMLTCVVSEDASPVRPLREPLKLHLPAPVLATVDGITDVFPAGTHRIDLARALYRIVLHTTAPKSGDLR</sequence>
<name>A0ABP7B1I4_9PSEU</name>
<reference evidence="2" key="1">
    <citation type="journal article" date="2019" name="Int. J. Syst. Evol. Microbiol.">
        <title>The Global Catalogue of Microorganisms (GCM) 10K type strain sequencing project: providing services to taxonomists for standard genome sequencing and annotation.</title>
        <authorList>
            <consortium name="The Broad Institute Genomics Platform"/>
            <consortium name="The Broad Institute Genome Sequencing Center for Infectious Disease"/>
            <person name="Wu L."/>
            <person name="Ma J."/>
        </authorList>
    </citation>
    <scope>NUCLEOTIDE SEQUENCE [LARGE SCALE GENOMIC DNA]</scope>
    <source>
        <strain evidence="2">JCM 17494</strain>
    </source>
</reference>
<comment type="caution">
    <text evidence="1">The sequence shown here is derived from an EMBL/GenBank/DDBJ whole genome shotgun (WGS) entry which is preliminary data.</text>
</comment>
<organism evidence="1 2">
    <name type="scientific">Lentzea roselyniae</name>
    <dbReference type="NCBI Taxonomy" id="531940"/>
    <lineage>
        <taxon>Bacteria</taxon>
        <taxon>Bacillati</taxon>
        <taxon>Actinomycetota</taxon>
        <taxon>Actinomycetes</taxon>
        <taxon>Pseudonocardiales</taxon>
        <taxon>Pseudonocardiaceae</taxon>
        <taxon>Lentzea</taxon>
    </lineage>
</organism>
<keyword evidence="2" id="KW-1185">Reference proteome</keyword>
<dbReference type="Proteomes" id="UP001500711">
    <property type="component" value="Unassembled WGS sequence"/>
</dbReference>
<gene>
    <name evidence="1" type="ORF">GCM10022267_34840</name>
</gene>
<dbReference type="EMBL" id="BAABBE010000009">
    <property type="protein sequence ID" value="GAA3645120.1"/>
    <property type="molecule type" value="Genomic_DNA"/>
</dbReference>
<proteinExistence type="predicted"/>
<protein>
    <submittedName>
        <fullName evidence="1">Uncharacterized protein</fullName>
    </submittedName>
</protein>
<evidence type="ECO:0000313" key="2">
    <source>
        <dbReference type="Proteomes" id="UP001500711"/>
    </source>
</evidence>
<accession>A0ABP7B1I4</accession>